<accession>A0A7G6E865</accession>
<dbReference type="KEGG" id="tfr:BR63_02570"/>
<evidence type="ECO:0000313" key="3">
    <source>
        <dbReference type="Proteomes" id="UP000515847"/>
    </source>
</evidence>
<dbReference type="InterPro" id="IPR006674">
    <property type="entry name" value="HD_domain"/>
</dbReference>
<dbReference type="OrthoDB" id="247014at2"/>
<name>A0A7G6E865_THEFR</name>
<evidence type="ECO:0000313" key="2">
    <source>
        <dbReference type="EMBL" id="QNB48269.1"/>
    </source>
</evidence>
<dbReference type="Proteomes" id="UP000515847">
    <property type="component" value="Chromosome"/>
</dbReference>
<proteinExistence type="predicted"/>
<reference evidence="2 3" key="1">
    <citation type="journal article" date="2019" name="Front. Microbiol.">
        <title>Thermoanaerosceptrum fracticalcis gen. nov. sp. nov., a Novel Fumarate-Fermenting Microorganism From a Deep Fractured Carbonate Aquifer of the US Great Basin.</title>
        <authorList>
            <person name="Hamilton-Brehm S.D."/>
            <person name="Stewart L.E."/>
            <person name="Zavarin M."/>
            <person name="Caldwell M."/>
            <person name="Lawson P.A."/>
            <person name="Onstott T.C."/>
            <person name="Grzymski J."/>
            <person name="Neveux I."/>
            <person name="Lollar B.S."/>
            <person name="Russell C.E."/>
            <person name="Moser D.P."/>
        </authorList>
    </citation>
    <scope>NUCLEOTIDE SEQUENCE [LARGE SCALE GENOMIC DNA]</scope>
    <source>
        <strain evidence="2 3">DRI-13</strain>
    </source>
</reference>
<keyword evidence="3" id="KW-1185">Reference proteome</keyword>
<dbReference type="SUPFAM" id="SSF109604">
    <property type="entry name" value="HD-domain/PDEase-like"/>
    <property type="match status" value="1"/>
</dbReference>
<feature type="domain" description="HD/PDEase" evidence="1">
    <location>
        <begin position="11"/>
        <end position="126"/>
    </location>
</feature>
<sequence>MANCHLGEMGYTDHSFRHVEIVSCKAREILDGLHYPPRLGELAAIAGYLHDIGNVVSRYDHSQSGALIAFHILRRMGMDCREIAMIMGAIGNHDEGEGQIVNILTAALVLADKTDVHRSRVRNKDFAKFDIHDRVNYAVESSDLIIDPESRTILLKLGIDTKIVPVIEYFEIFMVRMMMCRRAAAYLNCQFSIVINEAKLL</sequence>
<dbReference type="AlphaFoldDB" id="A0A7G6E865"/>
<dbReference type="SMART" id="SM00471">
    <property type="entry name" value="HDc"/>
    <property type="match status" value="1"/>
</dbReference>
<protein>
    <submittedName>
        <fullName evidence="2">HD domain-containing protein</fullName>
    </submittedName>
</protein>
<dbReference type="Pfam" id="PF01966">
    <property type="entry name" value="HD"/>
    <property type="match status" value="1"/>
</dbReference>
<gene>
    <name evidence="2" type="ORF">BR63_02570</name>
</gene>
<evidence type="ECO:0000259" key="1">
    <source>
        <dbReference type="SMART" id="SM00471"/>
    </source>
</evidence>
<organism evidence="2 3">
    <name type="scientific">Thermanaerosceptrum fracticalcis</name>
    <dbReference type="NCBI Taxonomy" id="1712410"/>
    <lineage>
        <taxon>Bacteria</taxon>
        <taxon>Bacillati</taxon>
        <taxon>Bacillota</taxon>
        <taxon>Clostridia</taxon>
        <taxon>Eubacteriales</taxon>
        <taxon>Peptococcaceae</taxon>
        <taxon>Thermanaerosceptrum</taxon>
    </lineage>
</organism>
<dbReference type="EMBL" id="CP045798">
    <property type="protein sequence ID" value="QNB48269.1"/>
    <property type="molecule type" value="Genomic_DNA"/>
</dbReference>
<dbReference type="CDD" id="cd00077">
    <property type="entry name" value="HDc"/>
    <property type="match status" value="1"/>
</dbReference>
<dbReference type="Gene3D" id="1.10.3210.10">
    <property type="entry name" value="Hypothetical protein af1432"/>
    <property type="match status" value="1"/>
</dbReference>
<dbReference type="InterPro" id="IPR003607">
    <property type="entry name" value="HD/PDEase_dom"/>
</dbReference>